<proteinExistence type="predicted"/>
<reference evidence="2" key="1">
    <citation type="journal article" date="2023" name="GigaByte">
        <title>Genome assembly of the bearded iris, Iris pallida Lam.</title>
        <authorList>
            <person name="Bruccoleri R.E."/>
            <person name="Oakeley E.J."/>
            <person name="Faust A.M.E."/>
            <person name="Altorfer M."/>
            <person name="Dessus-Babus S."/>
            <person name="Burckhardt D."/>
            <person name="Oertli M."/>
            <person name="Naumann U."/>
            <person name="Petersen F."/>
            <person name="Wong J."/>
        </authorList>
    </citation>
    <scope>NUCLEOTIDE SEQUENCE</scope>
    <source>
        <strain evidence="2">GSM-AAB239-AS_SAM_17_03QT</strain>
    </source>
</reference>
<organism evidence="2 3">
    <name type="scientific">Iris pallida</name>
    <name type="common">Sweet iris</name>
    <dbReference type="NCBI Taxonomy" id="29817"/>
    <lineage>
        <taxon>Eukaryota</taxon>
        <taxon>Viridiplantae</taxon>
        <taxon>Streptophyta</taxon>
        <taxon>Embryophyta</taxon>
        <taxon>Tracheophyta</taxon>
        <taxon>Spermatophyta</taxon>
        <taxon>Magnoliopsida</taxon>
        <taxon>Liliopsida</taxon>
        <taxon>Asparagales</taxon>
        <taxon>Iridaceae</taxon>
        <taxon>Iridoideae</taxon>
        <taxon>Irideae</taxon>
        <taxon>Iris</taxon>
    </lineage>
</organism>
<feature type="region of interest" description="Disordered" evidence="1">
    <location>
        <begin position="48"/>
        <end position="71"/>
    </location>
</feature>
<comment type="caution">
    <text evidence="2">The sequence shown here is derived from an EMBL/GenBank/DDBJ whole genome shotgun (WGS) entry which is preliminary data.</text>
</comment>
<gene>
    <name evidence="2" type="ORF">M6B38_343060</name>
</gene>
<dbReference type="Proteomes" id="UP001140949">
    <property type="component" value="Unassembled WGS sequence"/>
</dbReference>
<reference evidence="2" key="2">
    <citation type="submission" date="2023-04" db="EMBL/GenBank/DDBJ databases">
        <authorList>
            <person name="Bruccoleri R.E."/>
            <person name="Oakeley E.J."/>
            <person name="Faust A.-M."/>
            <person name="Dessus-Babus S."/>
            <person name="Altorfer M."/>
            <person name="Burckhardt D."/>
            <person name="Oertli M."/>
            <person name="Naumann U."/>
            <person name="Petersen F."/>
            <person name="Wong J."/>
        </authorList>
    </citation>
    <scope>NUCLEOTIDE SEQUENCE</scope>
    <source>
        <strain evidence="2">GSM-AAB239-AS_SAM_17_03QT</strain>
        <tissue evidence="2">Leaf</tissue>
    </source>
</reference>
<evidence type="ECO:0000313" key="2">
    <source>
        <dbReference type="EMBL" id="KAJ6832597.1"/>
    </source>
</evidence>
<dbReference type="EMBL" id="JANAVB010015924">
    <property type="protein sequence ID" value="KAJ6832597.1"/>
    <property type="molecule type" value="Genomic_DNA"/>
</dbReference>
<protein>
    <submittedName>
        <fullName evidence="2">Low affinity sulfate transporter 3</fullName>
    </submittedName>
</protein>
<dbReference type="AlphaFoldDB" id="A0AAX6GW89"/>
<keyword evidence="3" id="KW-1185">Reference proteome</keyword>
<feature type="compositionally biased region" description="Low complexity" evidence="1">
    <location>
        <begin position="53"/>
        <end position="62"/>
    </location>
</feature>
<evidence type="ECO:0000313" key="3">
    <source>
        <dbReference type="Proteomes" id="UP001140949"/>
    </source>
</evidence>
<evidence type="ECO:0000256" key="1">
    <source>
        <dbReference type="SAM" id="MobiDB-lite"/>
    </source>
</evidence>
<accession>A0AAX6GW89</accession>
<sequence length="155" mass="16824">MSASSSIASILPSAAMSCTNRQAMGVAEVSTMDRQLRLAGERELRVLPNTSTARGPLRAARGAQRRRAGQDDVDQTVLFSVLDTREPPSPWHDLAASVRSAVSRCRSEYSPRPFGACLGSPQPLSDLRWGSSYDLKSFRSDLLAGLTRLASAFRK</sequence>
<name>A0AAX6GW89_IRIPA</name>